<name>A0A6I1E144_9FLAO</name>
<dbReference type="AlphaFoldDB" id="A0A6I1E144"/>
<dbReference type="InterPro" id="IPR005000">
    <property type="entry name" value="Aldolase/citrate-lyase_domain"/>
</dbReference>
<dbReference type="InterPro" id="IPR040442">
    <property type="entry name" value="Pyrv_kinase-like_dom_sf"/>
</dbReference>
<dbReference type="InterPro" id="IPR050251">
    <property type="entry name" value="HpcH-HpaI_aldolase"/>
</dbReference>
<evidence type="ECO:0000256" key="1">
    <source>
        <dbReference type="ARBA" id="ARBA00005568"/>
    </source>
</evidence>
<feature type="domain" description="HpcH/HpaI aldolase/citrate lyase" evidence="4">
    <location>
        <begin position="16"/>
        <end position="238"/>
    </location>
</feature>
<comment type="caution">
    <text evidence="5">The sequence shown here is derived from an EMBL/GenBank/DDBJ whole genome shotgun (WGS) entry which is preliminary data.</text>
</comment>
<sequence length="257" mass="27901">MKNLKKRLLKGEVLNGCWLNLGSSLTAEIIGQAGFDWVLIDLEHGSGNEKDAISQLQALESSKAGVVIRVESNDKRRIQRALDIGAEGVMVPQVKDSSDVRTAINGIYYSPDGERGVAKMVRATGFGGNFNAYREGTKENILGIFQIETKEALDNVEEIAGMDGVDILFVGPSDLTMSLGIFGQLEHPDYMAAINRIIAAAKKADKIAGILLFDPNDYQHFYDMGVRFFACGSDAGFVVQGAKQMAKALNSHKNANQ</sequence>
<protein>
    <submittedName>
        <fullName evidence="5">2-dehydro-3-deoxyglucarate aldolase</fullName>
    </submittedName>
</protein>
<organism evidence="5 6">
    <name type="scientific">Flagellimonas olearia</name>
    <dbReference type="NCBI Taxonomy" id="552546"/>
    <lineage>
        <taxon>Bacteria</taxon>
        <taxon>Pseudomonadati</taxon>
        <taxon>Bacteroidota</taxon>
        <taxon>Flavobacteriia</taxon>
        <taxon>Flavobacteriales</taxon>
        <taxon>Flavobacteriaceae</taxon>
        <taxon>Flagellimonas</taxon>
    </lineage>
</organism>
<gene>
    <name evidence="5" type="ORF">F8C76_08425</name>
</gene>
<comment type="similarity">
    <text evidence="1">Belongs to the HpcH/HpaI aldolase family.</text>
</comment>
<keyword evidence="3" id="KW-0456">Lyase</keyword>
<dbReference type="OrthoDB" id="86160at2"/>
<dbReference type="EMBL" id="WELG01000001">
    <property type="protein sequence ID" value="KAB7531503.1"/>
    <property type="molecule type" value="Genomic_DNA"/>
</dbReference>
<evidence type="ECO:0000256" key="2">
    <source>
        <dbReference type="ARBA" id="ARBA00022723"/>
    </source>
</evidence>
<dbReference type="Proteomes" id="UP000429785">
    <property type="component" value="Unassembled WGS sequence"/>
</dbReference>
<dbReference type="GO" id="GO:0016832">
    <property type="term" value="F:aldehyde-lyase activity"/>
    <property type="evidence" value="ECO:0007669"/>
    <property type="project" value="TreeGrafter"/>
</dbReference>
<accession>A0A6I1E144</accession>
<dbReference type="GO" id="GO:0046872">
    <property type="term" value="F:metal ion binding"/>
    <property type="evidence" value="ECO:0007669"/>
    <property type="project" value="UniProtKB-KW"/>
</dbReference>
<dbReference type="GO" id="GO:0005737">
    <property type="term" value="C:cytoplasm"/>
    <property type="evidence" value="ECO:0007669"/>
    <property type="project" value="TreeGrafter"/>
</dbReference>
<proteinExistence type="inferred from homology"/>
<dbReference type="SUPFAM" id="SSF51621">
    <property type="entry name" value="Phosphoenolpyruvate/pyruvate domain"/>
    <property type="match status" value="1"/>
</dbReference>
<dbReference type="InterPro" id="IPR015813">
    <property type="entry name" value="Pyrv/PenolPyrv_kinase-like_dom"/>
</dbReference>
<keyword evidence="2" id="KW-0479">Metal-binding</keyword>
<evidence type="ECO:0000313" key="6">
    <source>
        <dbReference type="Proteomes" id="UP000429785"/>
    </source>
</evidence>
<dbReference type="Gene3D" id="3.20.20.60">
    <property type="entry name" value="Phosphoenolpyruvate-binding domains"/>
    <property type="match status" value="1"/>
</dbReference>
<dbReference type="Pfam" id="PF03328">
    <property type="entry name" value="HpcH_HpaI"/>
    <property type="match status" value="1"/>
</dbReference>
<evidence type="ECO:0000256" key="3">
    <source>
        <dbReference type="ARBA" id="ARBA00023239"/>
    </source>
</evidence>
<reference evidence="5 6" key="1">
    <citation type="submission" date="2019-10" db="EMBL/GenBank/DDBJ databases">
        <title>Muricauda olearia CL-SS4 JCM15563 genome.</title>
        <authorList>
            <person name="Liu L."/>
        </authorList>
    </citation>
    <scope>NUCLEOTIDE SEQUENCE [LARGE SCALE GENOMIC DNA]</scope>
    <source>
        <strain evidence="5 6">CL-SS4</strain>
    </source>
</reference>
<dbReference type="PANTHER" id="PTHR30502:SF0">
    <property type="entry name" value="PHOSPHOENOLPYRUVATE CARBOXYLASE FAMILY PROTEIN"/>
    <property type="match status" value="1"/>
</dbReference>
<dbReference type="PANTHER" id="PTHR30502">
    <property type="entry name" value="2-KETO-3-DEOXY-L-RHAMNONATE ALDOLASE"/>
    <property type="match status" value="1"/>
</dbReference>
<evidence type="ECO:0000259" key="4">
    <source>
        <dbReference type="Pfam" id="PF03328"/>
    </source>
</evidence>
<evidence type="ECO:0000313" key="5">
    <source>
        <dbReference type="EMBL" id="KAB7531503.1"/>
    </source>
</evidence>
<dbReference type="RefSeq" id="WP_152131273.1">
    <property type="nucleotide sequence ID" value="NZ_WELG01000001.1"/>
</dbReference>